<dbReference type="Pfam" id="PF00126">
    <property type="entry name" value="HTH_1"/>
    <property type="match status" value="1"/>
</dbReference>
<organism evidence="7 8">
    <name type="scientific">Rhodopseudomonas palustris</name>
    <dbReference type="NCBI Taxonomy" id="1076"/>
    <lineage>
        <taxon>Bacteria</taxon>
        <taxon>Pseudomonadati</taxon>
        <taxon>Pseudomonadota</taxon>
        <taxon>Alphaproteobacteria</taxon>
        <taxon>Hyphomicrobiales</taxon>
        <taxon>Nitrobacteraceae</taxon>
        <taxon>Rhodopseudomonas</taxon>
    </lineage>
</organism>
<dbReference type="SUPFAM" id="SSF46785">
    <property type="entry name" value="Winged helix' DNA-binding domain"/>
    <property type="match status" value="1"/>
</dbReference>
<sequence>MMRRRLPSLIALRAFEAVGRTGSVRAAGDELAVSHTVVSRHLQNLQKFLGVALVRGEGRGVILTEAGVSFHAQISQAFDIIARATTSARPSSLPTLNIWCIPGIANRLLLSRLPELTGPPRNWEVNLQPTLTHPDLSRAEADAEIVYADVIDSRGPLMSEILVRPRVFPVASPAYLARYPAITSLEDLSQIALIHEESTMQWTRWFELAGLDDLPPLRGQRLWHAHLAIEAARLGQGVALANDVLVEEDLRSGALVEVITSSVYMETYQLVALKERWDDPAIVALRNWLKQVLAELE</sequence>
<evidence type="ECO:0000259" key="6">
    <source>
        <dbReference type="PROSITE" id="PS50931"/>
    </source>
</evidence>
<protein>
    <submittedName>
        <fullName evidence="7">LysR family transcriptional regulator</fullName>
    </submittedName>
</protein>
<dbReference type="Proteomes" id="UP001163166">
    <property type="component" value="Chromosome"/>
</dbReference>
<dbReference type="RefSeq" id="WP_264055349.1">
    <property type="nucleotide sequence ID" value="NZ_CP076676.1"/>
</dbReference>
<name>A0AAX3E704_RHOPL</name>
<evidence type="ECO:0000256" key="4">
    <source>
        <dbReference type="ARBA" id="ARBA00023125"/>
    </source>
</evidence>
<comment type="function">
    <text evidence="1">NodD regulates the expression of the nodABCFE genes which encode other nodulation proteins. NodD is also a negative regulator of its own expression. Binds flavonoids as inducers.</text>
</comment>
<evidence type="ECO:0000313" key="7">
    <source>
        <dbReference type="EMBL" id="UYO41882.1"/>
    </source>
</evidence>
<accession>A0AAX3E704</accession>
<dbReference type="EMBL" id="CP076676">
    <property type="protein sequence ID" value="UYO41882.1"/>
    <property type="molecule type" value="Genomic_DNA"/>
</dbReference>
<keyword evidence="3" id="KW-0805">Transcription regulation</keyword>
<dbReference type="Gene3D" id="3.40.190.10">
    <property type="entry name" value="Periplasmic binding protein-like II"/>
    <property type="match status" value="2"/>
</dbReference>
<dbReference type="PANTHER" id="PTHR30537:SF79">
    <property type="entry name" value="TRANSCRIPTIONAL REGULATOR-RELATED"/>
    <property type="match status" value="1"/>
</dbReference>
<keyword evidence="5" id="KW-0804">Transcription</keyword>
<evidence type="ECO:0000256" key="3">
    <source>
        <dbReference type="ARBA" id="ARBA00023015"/>
    </source>
</evidence>
<dbReference type="AlphaFoldDB" id="A0AAX3E704"/>
<dbReference type="Pfam" id="PF03466">
    <property type="entry name" value="LysR_substrate"/>
    <property type="match status" value="1"/>
</dbReference>
<dbReference type="GO" id="GO:0043565">
    <property type="term" value="F:sequence-specific DNA binding"/>
    <property type="evidence" value="ECO:0007669"/>
    <property type="project" value="TreeGrafter"/>
</dbReference>
<dbReference type="GO" id="GO:0006351">
    <property type="term" value="P:DNA-templated transcription"/>
    <property type="evidence" value="ECO:0007669"/>
    <property type="project" value="TreeGrafter"/>
</dbReference>
<evidence type="ECO:0000256" key="5">
    <source>
        <dbReference type="ARBA" id="ARBA00023163"/>
    </source>
</evidence>
<keyword evidence="4" id="KW-0238">DNA-binding</keyword>
<gene>
    <name evidence="7" type="ORF">KQX62_11540</name>
</gene>
<dbReference type="InterPro" id="IPR036390">
    <property type="entry name" value="WH_DNA-bd_sf"/>
</dbReference>
<dbReference type="InterPro" id="IPR005119">
    <property type="entry name" value="LysR_subst-bd"/>
</dbReference>
<dbReference type="InterPro" id="IPR058163">
    <property type="entry name" value="LysR-type_TF_proteobact-type"/>
</dbReference>
<dbReference type="SUPFAM" id="SSF53850">
    <property type="entry name" value="Periplasmic binding protein-like II"/>
    <property type="match status" value="1"/>
</dbReference>
<evidence type="ECO:0000313" key="8">
    <source>
        <dbReference type="Proteomes" id="UP001163166"/>
    </source>
</evidence>
<comment type="similarity">
    <text evidence="2">Belongs to the LysR transcriptional regulatory family.</text>
</comment>
<reference evidence="7" key="1">
    <citation type="journal article" date="2022" name="Biol. Control">
        <title>In silico genomic analysis of Rhodopseudomonas palustris strains revealed potential biocontrol agents and crop yield enhancers.</title>
        <authorList>
            <person name="Surachat K."/>
            <person name="Kantachote D."/>
            <person name="Deachamag P."/>
            <person name="Wonglapsuwan M."/>
        </authorList>
    </citation>
    <scope>NUCLEOTIDE SEQUENCE</scope>
    <source>
        <strain evidence="7">TLS06</strain>
    </source>
</reference>
<dbReference type="InterPro" id="IPR000847">
    <property type="entry name" value="LysR_HTH_N"/>
</dbReference>
<evidence type="ECO:0000256" key="1">
    <source>
        <dbReference type="ARBA" id="ARBA00003502"/>
    </source>
</evidence>
<dbReference type="PANTHER" id="PTHR30537">
    <property type="entry name" value="HTH-TYPE TRANSCRIPTIONAL REGULATOR"/>
    <property type="match status" value="1"/>
</dbReference>
<dbReference type="PROSITE" id="PS50931">
    <property type="entry name" value="HTH_LYSR"/>
    <property type="match status" value="1"/>
</dbReference>
<dbReference type="GO" id="GO:0003700">
    <property type="term" value="F:DNA-binding transcription factor activity"/>
    <property type="evidence" value="ECO:0007669"/>
    <property type="project" value="InterPro"/>
</dbReference>
<evidence type="ECO:0000256" key="2">
    <source>
        <dbReference type="ARBA" id="ARBA00009437"/>
    </source>
</evidence>
<dbReference type="Gene3D" id="1.10.10.10">
    <property type="entry name" value="Winged helix-like DNA-binding domain superfamily/Winged helix DNA-binding domain"/>
    <property type="match status" value="1"/>
</dbReference>
<feature type="domain" description="HTH lysR-type" evidence="6">
    <location>
        <begin position="7"/>
        <end position="64"/>
    </location>
</feature>
<dbReference type="InterPro" id="IPR036388">
    <property type="entry name" value="WH-like_DNA-bd_sf"/>
</dbReference>
<proteinExistence type="inferred from homology"/>